<reference evidence="3 4" key="1">
    <citation type="submission" date="2019-11" db="EMBL/GenBank/DDBJ databases">
        <title>Bacillus idriensis genome.</title>
        <authorList>
            <person name="Konopka E.N."/>
            <person name="Newman J.D."/>
        </authorList>
    </citation>
    <scope>NUCLEOTIDE SEQUENCE [LARGE SCALE GENOMIC DNA]</scope>
    <source>
        <strain evidence="3 4">DSM 19097</strain>
    </source>
</reference>
<evidence type="ECO:0000313" key="4">
    <source>
        <dbReference type="Proteomes" id="UP000441585"/>
    </source>
</evidence>
<evidence type="ECO:0000256" key="1">
    <source>
        <dbReference type="SAM" id="Phobius"/>
    </source>
</evidence>
<keyword evidence="1" id="KW-0812">Transmembrane</keyword>
<dbReference type="RefSeq" id="WP_070876632.1">
    <property type="nucleotide sequence ID" value="NZ_CAJFZX010000001.1"/>
</dbReference>
<comment type="caution">
    <text evidence="3">The sequence shown here is derived from an EMBL/GenBank/DDBJ whole genome shotgun (WGS) entry which is preliminary data.</text>
</comment>
<accession>A0A6I2MBM8</accession>
<evidence type="ECO:0000259" key="2">
    <source>
        <dbReference type="Pfam" id="PF18902"/>
    </source>
</evidence>
<dbReference type="InterPro" id="IPR043717">
    <property type="entry name" value="DUF5658"/>
</dbReference>
<keyword evidence="1" id="KW-0472">Membrane</keyword>
<dbReference type="Proteomes" id="UP000441585">
    <property type="component" value="Unassembled WGS sequence"/>
</dbReference>
<feature type="domain" description="DUF5658" evidence="2">
    <location>
        <begin position="6"/>
        <end position="95"/>
    </location>
</feature>
<protein>
    <recommendedName>
        <fullName evidence="2">DUF5658 domain-containing protein</fullName>
    </recommendedName>
</protein>
<name>A0A6I2MBM8_9BACI</name>
<dbReference type="Pfam" id="PF18902">
    <property type="entry name" value="DUF5658"/>
    <property type="match status" value="1"/>
</dbReference>
<gene>
    <name evidence="3" type="ORF">GJU41_16990</name>
</gene>
<feature type="transmembrane region" description="Helical" evidence="1">
    <location>
        <begin position="74"/>
        <end position="98"/>
    </location>
</feature>
<organism evidence="3 4">
    <name type="scientific">Metabacillus idriensis</name>
    <dbReference type="NCBI Taxonomy" id="324768"/>
    <lineage>
        <taxon>Bacteria</taxon>
        <taxon>Bacillati</taxon>
        <taxon>Bacillota</taxon>
        <taxon>Bacilli</taxon>
        <taxon>Bacillales</taxon>
        <taxon>Bacillaceae</taxon>
        <taxon>Metabacillus</taxon>
    </lineage>
</organism>
<sequence length="99" mass="11317">MKRAFVFLAVVNALDALLTVIGLKYDLIAEANPFMKLLYEIHPLLFAGFKLSFSIFLLLFIYFRCLPSSSAVKFIAYTASIAYGIVLAMHVYWIHFIFI</sequence>
<evidence type="ECO:0000313" key="3">
    <source>
        <dbReference type="EMBL" id="MRX55660.1"/>
    </source>
</evidence>
<keyword evidence="1" id="KW-1133">Transmembrane helix</keyword>
<feature type="transmembrane region" description="Helical" evidence="1">
    <location>
        <begin position="40"/>
        <end position="62"/>
    </location>
</feature>
<dbReference type="AlphaFoldDB" id="A0A6I2MBM8"/>
<keyword evidence="4" id="KW-1185">Reference proteome</keyword>
<dbReference type="EMBL" id="WKKF01000005">
    <property type="protein sequence ID" value="MRX55660.1"/>
    <property type="molecule type" value="Genomic_DNA"/>
</dbReference>
<proteinExistence type="predicted"/>